<dbReference type="InterPro" id="IPR021327">
    <property type="entry name" value="DUF2934"/>
</dbReference>
<comment type="caution">
    <text evidence="2">The sequence shown here is derived from an EMBL/GenBank/DDBJ whole genome shotgun (WGS) entry which is preliminary data.</text>
</comment>
<proteinExistence type="predicted"/>
<protein>
    <submittedName>
        <fullName evidence="2">DUF2934 domain-containing protein</fullName>
    </submittedName>
</protein>
<name>A0ABU3KBI5_9BACT</name>
<dbReference type="Pfam" id="PF11154">
    <property type="entry name" value="DUF2934"/>
    <property type="match status" value="1"/>
</dbReference>
<dbReference type="Proteomes" id="UP001250932">
    <property type="component" value="Unassembled WGS sequence"/>
</dbReference>
<evidence type="ECO:0000313" key="2">
    <source>
        <dbReference type="EMBL" id="MDT7043756.1"/>
    </source>
</evidence>
<sequence>MTEKRTATSPLTPKEKTRQKAQTISRASAKKLKGQQDAKTKISARVAVAAQKAKKKEKVINAMKYSHPEAGIPENPRLVPQGKEDTKNIYFKALGARIAKRAYELYEAKGGGHGHDLEDWLEAERQILSVEVVGEHPN</sequence>
<organism evidence="2 3">
    <name type="scientific">Candidatus Nitronereus thalassa</name>
    <dbReference type="NCBI Taxonomy" id="3020898"/>
    <lineage>
        <taxon>Bacteria</taxon>
        <taxon>Pseudomonadati</taxon>
        <taxon>Nitrospirota</taxon>
        <taxon>Nitrospiria</taxon>
        <taxon>Nitrospirales</taxon>
        <taxon>Nitrospiraceae</taxon>
        <taxon>Candidatus Nitronereus</taxon>
    </lineage>
</organism>
<reference evidence="2 3" key="1">
    <citation type="journal article" date="2023" name="ISME J.">
        <title>Cultivation and genomic characterization of novel and ubiquitous marine nitrite-oxidizing bacteria from the Nitrospirales.</title>
        <authorList>
            <person name="Mueller A.J."/>
            <person name="Daebeler A."/>
            <person name="Herbold C.W."/>
            <person name="Kirkegaard R.H."/>
            <person name="Daims H."/>
        </authorList>
    </citation>
    <scope>NUCLEOTIDE SEQUENCE [LARGE SCALE GENOMIC DNA]</scope>
    <source>
        <strain evidence="2 3">EB</strain>
    </source>
</reference>
<evidence type="ECO:0000313" key="3">
    <source>
        <dbReference type="Proteomes" id="UP001250932"/>
    </source>
</evidence>
<accession>A0ABU3KBI5</accession>
<gene>
    <name evidence="2" type="ORF">PPG34_15485</name>
</gene>
<dbReference type="EMBL" id="JAQOUE010000002">
    <property type="protein sequence ID" value="MDT7043756.1"/>
    <property type="molecule type" value="Genomic_DNA"/>
</dbReference>
<dbReference type="RefSeq" id="WP_313834349.1">
    <property type="nucleotide sequence ID" value="NZ_JAQOUE010000002.1"/>
</dbReference>
<evidence type="ECO:0000256" key="1">
    <source>
        <dbReference type="SAM" id="MobiDB-lite"/>
    </source>
</evidence>
<feature type="region of interest" description="Disordered" evidence="1">
    <location>
        <begin position="1"/>
        <end position="41"/>
    </location>
</feature>
<keyword evidence="3" id="KW-1185">Reference proteome</keyword>